<name>A0A9W8TLQ8_9PEZI</name>
<accession>A0A9W8TLQ8</accession>
<dbReference type="VEuPathDB" id="FungiDB:F4678DRAFT_376191"/>
<dbReference type="GO" id="GO:0019205">
    <property type="term" value="F:nucleobase-containing compound kinase activity"/>
    <property type="evidence" value="ECO:0007669"/>
    <property type="project" value="InterPro"/>
</dbReference>
<keyword evidence="3 4" id="KW-0418">Kinase</keyword>
<evidence type="ECO:0000313" key="5">
    <source>
        <dbReference type="EMBL" id="KAJ3572676.1"/>
    </source>
</evidence>
<gene>
    <name evidence="5" type="ORF">NPX13_g4965</name>
</gene>
<evidence type="ECO:0000313" key="6">
    <source>
        <dbReference type="Proteomes" id="UP001148614"/>
    </source>
</evidence>
<evidence type="ECO:0000256" key="1">
    <source>
        <dbReference type="ARBA" id="ARBA00022679"/>
    </source>
</evidence>
<comment type="similarity">
    <text evidence="4">Belongs to the adenylate kinase family.</text>
</comment>
<comment type="caution">
    <text evidence="5">The sequence shown here is derived from an EMBL/GenBank/DDBJ whole genome shotgun (WGS) entry which is preliminary data.</text>
</comment>
<keyword evidence="1 4" id="KW-0808">Transferase</keyword>
<sequence length="208" mass="23323">MPSSEPETGKFAVIGVLGGPGSGKGTQCRLLAQMFKLEHISIGDVLREELKREGSAYAPIIEENMRAGTVGPKEITVAILKSHMLEASREGMDLFILDGFPRNLEQAQFFEETVAQIEFLIVLECPDAVLVDRLLPRERFDDNLENINKRIRTFRTTTSQVIDLFRMRGKVKTVNADNTIDVVHQQVVEILKSRQGGLKEAGRRETLE</sequence>
<keyword evidence="6" id="KW-1185">Reference proteome</keyword>
<dbReference type="EMBL" id="JANPWZ010000745">
    <property type="protein sequence ID" value="KAJ3572676.1"/>
    <property type="molecule type" value="Genomic_DNA"/>
</dbReference>
<evidence type="ECO:0008006" key="7">
    <source>
        <dbReference type="Google" id="ProtNLM"/>
    </source>
</evidence>
<evidence type="ECO:0000256" key="2">
    <source>
        <dbReference type="ARBA" id="ARBA00022741"/>
    </source>
</evidence>
<dbReference type="HAMAP" id="MF_00235">
    <property type="entry name" value="Adenylate_kinase_Adk"/>
    <property type="match status" value="1"/>
</dbReference>
<dbReference type="CDD" id="cd01428">
    <property type="entry name" value="ADK"/>
    <property type="match status" value="1"/>
</dbReference>
<dbReference type="GO" id="GO:0005524">
    <property type="term" value="F:ATP binding"/>
    <property type="evidence" value="ECO:0007669"/>
    <property type="project" value="InterPro"/>
</dbReference>
<reference evidence="5" key="1">
    <citation type="submission" date="2022-07" db="EMBL/GenBank/DDBJ databases">
        <title>Genome Sequence of Xylaria arbuscula.</title>
        <authorList>
            <person name="Buettner E."/>
        </authorList>
    </citation>
    <scope>NUCLEOTIDE SEQUENCE</scope>
    <source>
        <strain evidence="5">VT107</strain>
    </source>
</reference>
<dbReference type="AlphaFoldDB" id="A0A9W8TLQ8"/>
<evidence type="ECO:0000256" key="4">
    <source>
        <dbReference type="RuleBase" id="RU003330"/>
    </source>
</evidence>
<dbReference type="InterPro" id="IPR000850">
    <property type="entry name" value="Adenylat/UMP-CMP_kin"/>
</dbReference>
<dbReference type="Proteomes" id="UP001148614">
    <property type="component" value="Unassembled WGS sequence"/>
</dbReference>
<dbReference type="PANTHER" id="PTHR23359">
    <property type="entry name" value="NUCLEOTIDE KINASE"/>
    <property type="match status" value="1"/>
</dbReference>
<dbReference type="Gene3D" id="3.40.50.300">
    <property type="entry name" value="P-loop containing nucleotide triphosphate hydrolases"/>
    <property type="match status" value="1"/>
</dbReference>
<dbReference type="InterPro" id="IPR033690">
    <property type="entry name" value="Adenylat_kinase_CS"/>
</dbReference>
<dbReference type="InterPro" id="IPR027417">
    <property type="entry name" value="P-loop_NTPase"/>
</dbReference>
<evidence type="ECO:0000256" key="3">
    <source>
        <dbReference type="ARBA" id="ARBA00022777"/>
    </source>
</evidence>
<dbReference type="SUPFAM" id="SSF52540">
    <property type="entry name" value="P-loop containing nucleoside triphosphate hydrolases"/>
    <property type="match status" value="1"/>
</dbReference>
<organism evidence="5 6">
    <name type="scientific">Xylaria arbuscula</name>
    <dbReference type="NCBI Taxonomy" id="114810"/>
    <lineage>
        <taxon>Eukaryota</taxon>
        <taxon>Fungi</taxon>
        <taxon>Dikarya</taxon>
        <taxon>Ascomycota</taxon>
        <taxon>Pezizomycotina</taxon>
        <taxon>Sordariomycetes</taxon>
        <taxon>Xylariomycetidae</taxon>
        <taxon>Xylariales</taxon>
        <taxon>Xylariaceae</taxon>
        <taxon>Xylaria</taxon>
    </lineage>
</organism>
<dbReference type="PRINTS" id="PR00094">
    <property type="entry name" value="ADENYLTKNASE"/>
</dbReference>
<protein>
    <recommendedName>
        <fullName evidence="7">Adenylate kinase</fullName>
    </recommendedName>
</protein>
<dbReference type="Pfam" id="PF00406">
    <property type="entry name" value="ADK"/>
    <property type="match status" value="1"/>
</dbReference>
<proteinExistence type="inferred from homology"/>
<dbReference type="PROSITE" id="PS00113">
    <property type="entry name" value="ADENYLATE_KINASE"/>
    <property type="match status" value="1"/>
</dbReference>
<keyword evidence="2" id="KW-0547">Nucleotide-binding</keyword>
<dbReference type="GO" id="GO:0006139">
    <property type="term" value="P:nucleobase-containing compound metabolic process"/>
    <property type="evidence" value="ECO:0007669"/>
    <property type="project" value="InterPro"/>
</dbReference>